<dbReference type="RefSeq" id="WP_168747894.1">
    <property type="nucleotide sequence ID" value="NZ_CP051464.1"/>
</dbReference>
<accession>A0ABX6LWJ4</accession>
<dbReference type="EMBL" id="CP051464">
    <property type="protein sequence ID" value="QJC96256.1"/>
    <property type="molecule type" value="Genomic_DNA"/>
</dbReference>
<evidence type="ECO:0000256" key="1">
    <source>
        <dbReference type="SAM" id="MobiDB-lite"/>
    </source>
</evidence>
<name>A0ABX6LWJ4_BACMO</name>
<dbReference type="GeneID" id="76982493"/>
<keyword evidence="3" id="KW-1185">Reference proteome</keyword>
<evidence type="ECO:0000313" key="3">
    <source>
        <dbReference type="Proteomes" id="UP000501048"/>
    </source>
</evidence>
<sequence length="142" mass="15554">MSIVDAGVTQEDESTDTARTEVNETVKEIATQASYEELNVNDPPVDKVVKITGTVESVTDEGVLDSFIISQEEDGGKCLYLVMNMSYLTLTKCDKISAYGSGQEGEDTPVITGVLVADWVFLIIKGEIMNRIQNIRSIIKDD</sequence>
<reference evidence="2 3" key="1">
    <citation type="submission" date="2020-04" db="EMBL/GenBank/DDBJ databases">
        <title>Plant growth promoting and environmental Bacillus: genomic and epigenetic comparison.</title>
        <authorList>
            <person name="Reva O.N."/>
            <person name="Lutz S."/>
            <person name="Ahrens C.H."/>
        </authorList>
    </citation>
    <scope>NUCLEOTIDE SEQUENCE [LARGE SCALE GENOMIC DNA]</scope>
    <source>
        <strain evidence="2 3">UCMB5075</strain>
    </source>
</reference>
<evidence type="ECO:0000313" key="2">
    <source>
        <dbReference type="EMBL" id="QJC96256.1"/>
    </source>
</evidence>
<gene>
    <name evidence="2" type="ORF">HC660_17800</name>
</gene>
<feature type="region of interest" description="Disordered" evidence="1">
    <location>
        <begin position="1"/>
        <end position="21"/>
    </location>
</feature>
<protein>
    <submittedName>
        <fullName evidence="2">Uncharacterized protein</fullName>
    </submittedName>
</protein>
<organism evidence="2 3">
    <name type="scientific">Bacillus mojavensis</name>
    <dbReference type="NCBI Taxonomy" id="72360"/>
    <lineage>
        <taxon>Bacteria</taxon>
        <taxon>Bacillati</taxon>
        <taxon>Bacillota</taxon>
        <taxon>Bacilli</taxon>
        <taxon>Bacillales</taxon>
        <taxon>Bacillaceae</taxon>
        <taxon>Bacillus</taxon>
    </lineage>
</organism>
<proteinExistence type="predicted"/>
<dbReference type="Proteomes" id="UP000501048">
    <property type="component" value="Chromosome"/>
</dbReference>